<dbReference type="PROSITE" id="PS01124">
    <property type="entry name" value="HTH_ARAC_FAMILY_2"/>
    <property type="match status" value="1"/>
</dbReference>
<name>A0A8A7K688_9FIRM</name>
<dbReference type="GO" id="GO:0003700">
    <property type="term" value="F:DNA-binding transcription factor activity"/>
    <property type="evidence" value="ECO:0007669"/>
    <property type="project" value="InterPro"/>
</dbReference>
<dbReference type="PROSITE" id="PS50110">
    <property type="entry name" value="RESPONSE_REGULATORY"/>
    <property type="match status" value="1"/>
</dbReference>
<dbReference type="Gene3D" id="3.40.50.2300">
    <property type="match status" value="1"/>
</dbReference>
<dbReference type="PANTHER" id="PTHR42713:SF3">
    <property type="entry name" value="TRANSCRIPTIONAL REGULATORY PROTEIN HPTR"/>
    <property type="match status" value="1"/>
</dbReference>
<sequence>MYKALLIDDEPWILKDLELLVDWNKLGFEVITKISNSKEAVQVIKKQLPDLIVCDIKMPGLNGIELMKLVKRDFPGIYVVFVSAYSEFTYAKEAIELGAFDYILKPTKDKELRTVLKRVSSHLGKDNEEKKKLEKYRKTELFLELLENNLEEQIIIKKLNNIGYNIAYDRFCVVIVNCLANNLTNEYWQSQLKDCFSSYKLLFIQFGEKKWLILCNFSSAVLIDSRCFNEVGLVADKFKLSVGVSDSFDNLVDLKHYYKEAELIAYNYFIYKKGGIYKYSLYNNNYIELSTKIKGLTSCSDLKRFVGKLPELLPEERINLEEIAYLYNCLQEKANALCNLRFEIELLAPLDIIYSFNNLQELFEQLLSSLNEYKGSDKSRVSHDIVEKIIKEIKQKYNQNISLQDLAVKHHLNYNYLSQLFKKETGQTFTNYLIELRIKKAIKLFSKDLLFYQIARKVGYDDYYHFCKIFKKHKGLSPSEFKKKYI</sequence>
<dbReference type="GO" id="GO:0000160">
    <property type="term" value="P:phosphorelay signal transduction system"/>
    <property type="evidence" value="ECO:0007669"/>
    <property type="project" value="UniProtKB-KW"/>
</dbReference>
<comment type="function">
    <text evidence="9">May play the central regulatory role in sporulation. It may be an element of the effector pathway responsible for the activation of sporulation genes in response to nutritional stress. Spo0A may act in concert with spo0H (a sigma factor) to control the expression of some genes that are critical to the sporulation process.</text>
</comment>
<evidence type="ECO:0000256" key="4">
    <source>
        <dbReference type="ARBA" id="ARBA00022553"/>
    </source>
</evidence>
<evidence type="ECO:0000256" key="8">
    <source>
        <dbReference type="ARBA" id="ARBA00023163"/>
    </source>
</evidence>
<evidence type="ECO:0000256" key="3">
    <source>
        <dbReference type="ARBA" id="ARBA00022490"/>
    </source>
</evidence>
<dbReference type="AlphaFoldDB" id="A0A8A7K688"/>
<evidence type="ECO:0000259" key="12">
    <source>
        <dbReference type="PROSITE" id="PS50110"/>
    </source>
</evidence>
<evidence type="ECO:0000256" key="10">
    <source>
        <dbReference type="PROSITE-ProRule" id="PRU00169"/>
    </source>
</evidence>
<reference evidence="13" key="1">
    <citation type="submission" date="2019-12" db="EMBL/GenBank/DDBJ databases">
        <authorList>
            <person name="zhang j."/>
            <person name="sun C.M."/>
        </authorList>
    </citation>
    <scope>NUCLEOTIDE SEQUENCE</scope>
    <source>
        <strain evidence="13">NS-1</strain>
    </source>
</reference>
<dbReference type="CDD" id="cd17536">
    <property type="entry name" value="REC_YesN-like"/>
    <property type="match status" value="1"/>
</dbReference>
<evidence type="ECO:0000256" key="1">
    <source>
        <dbReference type="ARBA" id="ARBA00004496"/>
    </source>
</evidence>
<organism evidence="13 14">
    <name type="scientific">Iocasia fonsfrigidae</name>
    <dbReference type="NCBI Taxonomy" id="2682810"/>
    <lineage>
        <taxon>Bacteria</taxon>
        <taxon>Bacillati</taxon>
        <taxon>Bacillota</taxon>
        <taxon>Clostridia</taxon>
        <taxon>Halanaerobiales</taxon>
        <taxon>Halanaerobiaceae</taxon>
        <taxon>Iocasia</taxon>
    </lineage>
</organism>
<evidence type="ECO:0000256" key="5">
    <source>
        <dbReference type="ARBA" id="ARBA00023012"/>
    </source>
</evidence>
<keyword evidence="14" id="KW-1185">Reference proteome</keyword>
<evidence type="ECO:0000256" key="7">
    <source>
        <dbReference type="ARBA" id="ARBA00023125"/>
    </source>
</evidence>
<dbReference type="SMART" id="SM00448">
    <property type="entry name" value="REC"/>
    <property type="match status" value="1"/>
</dbReference>
<dbReference type="EMBL" id="CP046640">
    <property type="protein sequence ID" value="QTL97293.1"/>
    <property type="molecule type" value="Genomic_DNA"/>
</dbReference>
<evidence type="ECO:0000256" key="2">
    <source>
        <dbReference type="ARBA" id="ARBA00018672"/>
    </source>
</evidence>
<dbReference type="PANTHER" id="PTHR42713">
    <property type="entry name" value="HISTIDINE KINASE-RELATED"/>
    <property type="match status" value="1"/>
</dbReference>
<keyword evidence="4 10" id="KW-0597">Phosphoprotein</keyword>
<proteinExistence type="predicted"/>
<dbReference type="GO" id="GO:0043565">
    <property type="term" value="F:sequence-specific DNA binding"/>
    <property type="evidence" value="ECO:0007669"/>
    <property type="project" value="InterPro"/>
</dbReference>
<dbReference type="Gene3D" id="1.10.10.60">
    <property type="entry name" value="Homeodomain-like"/>
    <property type="match status" value="2"/>
</dbReference>
<dbReference type="InterPro" id="IPR009057">
    <property type="entry name" value="Homeodomain-like_sf"/>
</dbReference>
<feature type="domain" description="HTH araC/xylS-type" evidence="11">
    <location>
        <begin position="387"/>
        <end position="484"/>
    </location>
</feature>
<evidence type="ECO:0000256" key="6">
    <source>
        <dbReference type="ARBA" id="ARBA00023015"/>
    </source>
</evidence>
<feature type="modified residue" description="4-aspartylphosphate" evidence="10">
    <location>
        <position position="55"/>
    </location>
</feature>
<protein>
    <recommendedName>
        <fullName evidence="2">Stage 0 sporulation protein A homolog</fullName>
    </recommendedName>
</protein>
<accession>A0A8A7K688</accession>
<dbReference type="GO" id="GO:0005737">
    <property type="term" value="C:cytoplasm"/>
    <property type="evidence" value="ECO:0007669"/>
    <property type="project" value="UniProtKB-SubCell"/>
</dbReference>
<keyword evidence="8" id="KW-0804">Transcription</keyword>
<feature type="domain" description="Response regulatory" evidence="12">
    <location>
        <begin position="3"/>
        <end position="120"/>
    </location>
</feature>
<keyword evidence="7" id="KW-0238">DNA-binding</keyword>
<dbReference type="Pfam" id="PF00072">
    <property type="entry name" value="Response_reg"/>
    <property type="match status" value="1"/>
</dbReference>
<dbReference type="InterPro" id="IPR001789">
    <property type="entry name" value="Sig_transdc_resp-reg_receiver"/>
</dbReference>
<dbReference type="Proteomes" id="UP000665020">
    <property type="component" value="Chromosome"/>
</dbReference>
<dbReference type="SUPFAM" id="SSF52172">
    <property type="entry name" value="CheY-like"/>
    <property type="match status" value="1"/>
</dbReference>
<dbReference type="InterPro" id="IPR011006">
    <property type="entry name" value="CheY-like_superfamily"/>
</dbReference>
<dbReference type="SUPFAM" id="SSF46689">
    <property type="entry name" value="Homeodomain-like"/>
    <property type="match status" value="2"/>
</dbReference>
<evidence type="ECO:0000313" key="13">
    <source>
        <dbReference type="EMBL" id="QTL97293.1"/>
    </source>
</evidence>
<dbReference type="InterPro" id="IPR018060">
    <property type="entry name" value="HTH_AraC"/>
</dbReference>
<comment type="subcellular location">
    <subcellularLocation>
        <location evidence="1">Cytoplasm</location>
    </subcellularLocation>
</comment>
<keyword evidence="6" id="KW-0805">Transcription regulation</keyword>
<dbReference type="RefSeq" id="WP_230868924.1">
    <property type="nucleotide sequence ID" value="NZ_CP046640.1"/>
</dbReference>
<keyword evidence="3" id="KW-0963">Cytoplasm</keyword>
<gene>
    <name evidence="13" type="ORF">GM661_04495</name>
</gene>
<dbReference type="Pfam" id="PF12833">
    <property type="entry name" value="HTH_18"/>
    <property type="match status" value="1"/>
</dbReference>
<dbReference type="KEGG" id="ifn:GM661_04495"/>
<dbReference type="InterPro" id="IPR051552">
    <property type="entry name" value="HptR"/>
</dbReference>
<keyword evidence="5" id="KW-0902">Two-component regulatory system</keyword>
<evidence type="ECO:0000256" key="9">
    <source>
        <dbReference type="ARBA" id="ARBA00024867"/>
    </source>
</evidence>
<evidence type="ECO:0000313" key="14">
    <source>
        <dbReference type="Proteomes" id="UP000665020"/>
    </source>
</evidence>
<evidence type="ECO:0000259" key="11">
    <source>
        <dbReference type="PROSITE" id="PS01124"/>
    </source>
</evidence>
<dbReference type="SMART" id="SM00342">
    <property type="entry name" value="HTH_ARAC"/>
    <property type="match status" value="1"/>
</dbReference>